<accession>A0A2K6RPH6</accession>
<dbReference type="OMA" id="PPLAIRW"/>
<evidence type="ECO:0000313" key="2">
    <source>
        <dbReference type="Ensembl" id="ENSRROP00000042916.1"/>
    </source>
</evidence>
<dbReference type="AlphaFoldDB" id="A0A2K6RPH6"/>
<proteinExistence type="predicted"/>
<dbReference type="GeneTree" id="ENSGT00910000146216"/>
<dbReference type="Ensembl" id="ENSRROT00000067425.1">
    <property type="protein sequence ID" value="ENSRROP00000042916.1"/>
    <property type="gene ID" value="ENSRROG00000044553.1"/>
</dbReference>
<feature type="compositionally biased region" description="Low complexity" evidence="1">
    <location>
        <begin position="22"/>
        <end position="31"/>
    </location>
</feature>
<feature type="compositionally biased region" description="Basic and acidic residues" evidence="1">
    <location>
        <begin position="1"/>
        <end position="12"/>
    </location>
</feature>
<dbReference type="Proteomes" id="UP000233200">
    <property type="component" value="Unplaced"/>
</dbReference>
<evidence type="ECO:0000313" key="3">
    <source>
        <dbReference type="Proteomes" id="UP000233200"/>
    </source>
</evidence>
<evidence type="ECO:0000256" key="1">
    <source>
        <dbReference type="SAM" id="MobiDB-lite"/>
    </source>
</evidence>
<protein>
    <submittedName>
        <fullName evidence="2">Uncharacterized protein</fullName>
    </submittedName>
</protein>
<feature type="compositionally biased region" description="Basic and acidic residues" evidence="1">
    <location>
        <begin position="59"/>
        <end position="71"/>
    </location>
</feature>
<feature type="region of interest" description="Disordered" evidence="1">
    <location>
        <begin position="1"/>
        <end position="112"/>
    </location>
</feature>
<keyword evidence="3" id="KW-1185">Reference proteome</keyword>
<feature type="compositionally biased region" description="Basic residues" evidence="1">
    <location>
        <begin position="94"/>
        <end position="112"/>
    </location>
</feature>
<organism evidence="2 3">
    <name type="scientific">Rhinopithecus roxellana</name>
    <name type="common">Golden snub-nosed monkey</name>
    <name type="synonym">Pygathrix roxellana</name>
    <dbReference type="NCBI Taxonomy" id="61622"/>
    <lineage>
        <taxon>Eukaryota</taxon>
        <taxon>Metazoa</taxon>
        <taxon>Chordata</taxon>
        <taxon>Craniata</taxon>
        <taxon>Vertebrata</taxon>
        <taxon>Euteleostomi</taxon>
        <taxon>Mammalia</taxon>
        <taxon>Eutheria</taxon>
        <taxon>Euarchontoglires</taxon>
        <taxon>Primates</taxon>
        <taxon>Haplorrhini</taxon>
        <taxon>Catarrhini</taxon>
        <taxon>Cercopithecidae</taxon>
        <taxon>Colobinae</taxon>
        <taxon>Rhinopithecus</taxon>
    </lineage>
</organism>
<name>A0A2K6RPH6_RHIRO</name>
<reference evidence="2" key="2">
    <citation type="submission" date="2025-09" db="UniProtKB">
        <authorList>
            <consortium name="Ensembl"/>
        </authorList>
    </citation>
    <scope>IDENTIFICATION</scope>
</reference>
<sequence>RREENGAGERPRRAGPRVTPRGWTAGASGATGAQGGLRGAHRQVRVLHHRHHGPQGDRLPLRGRELLERGHRAGAHRFPEPPRPAGLSQPPGTHRTRRARRTRRGRRGRRGRRTLRALRAISAAQAPHAMSPPLAIRWTSRTEARTWPALSSSAAAELPVRADPCSVARAP</sequence>
<feature type="compositionally biased region" description="Basic residues" evidence="1">
    <location>
        <begin position="39"/>
        <end position="53"/>
    </location>
</feature>
<reference evidence="2" key="1">
    <citation type="submission" date="2025-08" db="UniProtKB">
        <authorList>
            <consortium name="Ensembl"/>
        </authorList>
    </citation>
    <scope>IDENTIFICATION</scope>
</reference>